<dbReference type="PROSITE" id="PS50932">
    <property type="entry name" value="HTH_LACI_2"/>
    <property type="match status" value="1"/>
</dbReference>
<dbReference type="InterPro" id="IPR000843">
    <property type="entry name" value="HTH_LacI"/>
</dbReference>
<keyword evidence="1" id="KW-0805">Transcription regulation</keyword>
<dbReference type="EMBL" id="SZZH01000001">
    <property type="protein sequence ID" value="TKV61015.1"/>
    <property type="molecule type" value="Genomic_DNA"/>
</dbReference>
<feature type="domain" description="HTH lacI-type" evidence="4">
    <location>
        <begin position="8"/>
        <end position="62"/>
    </location>
</feature>
<dbReference type="OrthoDB" id="37081at2"/>
<dbReference type="Gene3D" id="3.40.50.2300">
    <property type="match status" value="2"/>
</dbReference>
<dbReference type="Pfam" id="PF00356">
    <property type="entry name" value="LacI"/>
    <property type="match status" value="1"/>
</dbReference>
<evidence type="ECO:0000256" key="3">
    <source>
        <dbReference type="ARBA" id="ARBA00023163"/>
    </source>
</evidence>
<accession>A0A4V6CSC7</accession>
<organism evidence="5 6">
    <name type="scientific">Nakamurella flava</name>
    <dbReference type="NCBI Taxonomy" id="2576308"/>
    <lineage>
        <taxon>Bacteria</taxon>
        <taxon>Bacillati</taxon>
        <taxon>Actinomycetota</taxon>
        <taxon>Actinomycetes</taxon>
        <taxon>Nakamurellales</taxon>
        <taxon>Nakamurellaceae</taxon>
        <taxon>Nakamurella</taxon>
    </lineage>
</organism>
<dbReference type="AlphaFoldDB" id="A0A4V6CSC7"/>
<dbReference type="PROSITE" id="PS00356">
    <property type="entry name" value="HTH_LACI_1"/>
    <property type="match status" value="1"/>
</dbReference>
<dbReference type="SMART" id="SM00354">
    <property type="entry name" value="HTH_LACI"/>
    <property type="match status" value="1"/>
</dbReference>
<sequence length="332" mass="34958">MARDDGRVTIYEVADRAGVSISTVSNVLNKPDRVSLDTRTRVLAAADALGFVPKAHAATLARRGTGRIAVMAPFTAYASYLRRLAGILAPAAQDDLDVVVLDHESAAVASSPALASMPVHGRLDGVIVMGLGLEPGISQRLRERRLPTVVVDADSDDFSRVLIDDSAGGRLAAEHLLGRGYQRFGYLLERQIADYESQAIKRLNGFRSTVRAASAGDVMVATCENSVSAARSAAAELLDRPDRPAAVMAHHDLLAVGALLAARDRGLRVPQDVAIMGFDDGEAAEAADLSTVRQPFEQSGGAALAVLLGLVNGNSLRSTTMLDVAVVPRATT</sequence>
<dbReference type="GO" id="GO:0000976">
    <property type="term" value="F:transcription cis-regulatory region binding"/>
    <property type="evidence" value="ECO:0007669"/>
    <property type="project" value="TreeGrafter"/>
</dbReference>
<dbReference type="Gene3D" id="1.10.260.40">
    <property type="entry name" value="lambda repressor-like DNA-binding domains"/>
    <property type="match status" value="1"/>
</dbReference>
<evidence type="ECO:0000313" key="5">
    <source>
        <dbReference type="EMBL" id="TKV61015.1"/>
    </source>
</evidence>
<comment type="caution">
    <text evidence="5">The sequence shown here is derived from an EMBL/GenBank/DDBJ whole genome shotgun (WGS) entry which is preliminary data.</text>
</comment>
<gene>
    <name evidence="5" type="ORF">FDO65_05025</name>
</gene>
<name>A0A4V6CSC7_9ACTN</name>
<keyword evidence="2" id="KW-0238">DNA-binding</keyword>
<dbReference type="CDD" id="cd06267">
    <property type="entry name" value="PBP1_LacI_sugar_binding-like"/>
    <property type="match status" value="1"/>
</dbReference>
<evidence type="ECO:0000313" key="6">
    <source>
        <dbReference type="Proteomes" id="UP000306985"/>
    </source>
</evidence>
<dbReference type="PANTHER" id="PTHR30146">
    <property type="entry name" value="LACI-RELATED TRANSCRIPTIONAL REPRESSOR"/>
    <property type="match status" value="1"/>
</dbReference>
<dbReference type="RefSeq" id="WP_137448318.1">
    <property type="nucleotide sequence ID" value="NZ_SZZH01000001.1"/>
</dbReference>
<dbReference type="GO" id="GO:0003700">
    <property type="term" value="F:DNA-binding transcription factor activity"/>
    <property type="evidence" value="ECO:0007669"/>
    <property type="project" value="TreeGrafter"/>
</dbReference>
<dbReference type="Proteomes" id="UP000306985">
    <property type="component" value="Unassembled WGS sequence"/>
</dbReference>
<evidence type="ECO:0000256" key="1">
    <source>
        <dbReference type="ARBA" id="ARBA00023015"/>
    </source>
</evidence>
<dbReference type="SUPFAM" id="SSF53822">
    <property type="entry name" value="Periplasmic binding protein-like I"/>
    <property type="match status" value="1"/>
</dbReference>
<evidence type="ECO:0000256" key="2">
    <source>
        <dbReference type="ARBA" id="ARBA00023125"/>
    </source>
</evidence>
<dbReference type="InterPro" id="IPR046335">
    <property type="entry name" value="LacI/GalR-like_sensor"/>
</dbReference>
<keyword evidence="6" id="KW-1185">Reference proteome</keyword>
<dbReference type="InterPro" id="IPR028082">
    <property type="entry name" value="Peripla_BP_I"/>
</dbReference>
<dbReference type="Pfam" id="PF13377">
    <property type="entry name" value="Peripla_BP_3"/>
    <property type="match status" value="1"/>
</dbReference>
<reference evidence="5 6" key="1">
    <citation type="submission" date="2019-05" db="EMBL/GenBank/DDBJ databases">
        <title>Nakamurella sp. N5BH11, whole genome shotgun sequence.</title>
        <authorList>
            <person name="Tuo L."/>
        </authorList>
    </citation>
    <scope>NUCLEOTIDE SEQUENCE [LARGE SCALE GENOMIC DNA]</scope>
    <source>
        <strain evidence="5 6">N5BH11</strain>
    </source>
</reference>
<dbReference type="PANTHER" id="PTHR30146:SF109">
    <property type="entry name" value="HTH-TYPE TRANSCRIPTIONAL REGULATOR GALS"/>
    <property type="match status" value="1"/>
</dbReference>
<dbReference type="InterPro" id="IPR010982">
    <property type="entry name" value="Lambda_DNA-bd_dom_sf"/>
</dbReference>
<proteinExistence type="predicted"/>
<dbReference type="CDD" id="cd01392">
    <property type="entry name" value="HTH_LacI"/>
    <property type="match status" value="1"/>
</dbReference>
<evidence type="ECO:0000259" key="4">
    <source>
        <dbReference type="PROSITE" id="PS50932"/>
    </source>
</evidence>
<protein>
    <submittedName>
        <fullName evidence="5">LacI family transcriptional regulator</fullName>
    </submittedName>
</protein>
<dbReference type="SUPFAM" id="SSF47413">
    <property type="entry name" value="lambda repressor-like DNA-binding domains"/>
    <property type="match status" value="1"/>
</dbReference>
<keyword evidence="3" id="KW-0804">Transcription</keyword>